<dbReference type="GO" id="GO:0009448">
    <property type="term" value="P:gamma-aminobutyric acid metabolic process"/>
    <property type="evidence" value="ECO:0007669"/>
    <property type="project" value="TreeGrafter"/>
</dbReference>
<proteinExistence type="inferred from homology"/>
<sequence length="463" mass="50370">MQHDRPNSPAARDVAYHFHPYTDARAHEEQGPLIITKGAGCTVTDDSGKQYIEGMAGLWCTALGYGQERLIQAAERQLRELAYYHSFAHKVPPSVIELSETLLGIAPGKMGKVAYANSGSEANDTAVKFVWYYNNALGRREKKKIISRKRGYHGITIASGSLTGIPKNHLDFDLPIEGVRHTGCPHYHAEAHAGESEEAFSQRLADELDQLIQDEGPETVAAMIAEPVMGAGGVVIPPAGYWKKVQAVLKKHDVLLIADEVICGFGRTGQMFGCQTFGIEPDMVTCAKALSSAYVPISAIMMRDEIYQAIADNTHKIGTFAHGFTYSGHPVAAAVALETLKIYEEMDIAARARDLSPHLQDGLRAYADHPLVGEVRGVGLIAGVELLADKATRTPFDPVGKVGGYLDARCRDHGVILRNMGDTLAFCPPLVIEPKQIDEIVAAFGRALEETWDWVQREGLAAA</sequence>
<dbReference type="InterPro" id="IPR005814">
    <property type="entry name" value="Aminotrans_3"/>
</dbReference>
<dbReference type="NCBIfam" id="NF004767">
    <property type="entry name" value="PRK06105.1"/>
    <property type="match status" value="1"/>
</dbReference>
<keyword evidence="5 6" id="KW-0663">Pyridoxal phosphate</keyword>
<comment type="cofactor">
    <cofactor evidence="1">
        <name>pyridoxal 5'-phosphate</name>
        <dbReference type="ChEBI" id="CHEBI:597326"/>
    </cofactor>
</comment>
<dbReference type="InterPro" id="IPR015424">
    <property type="entry name" value="PyrdxlP-dep_Trfase"/>
</dbReference>
<dbReference type="PANTHER" id="PTHR42684">
    <property type="entry name" value="ADENOSYLMETHIONINE-8-AMINO-7-OXONONANOATE AMINOTRANSFERASE"/>
    <property type="match status" value="1"/>
</dbReference>
<dbReference type="NCBIfam" id="NF005682">
    <property type="entry name" value="PRK07480.1"/>
    <property type="match status" value="1"/>
</dbReference>
<dbReference type="Pfam" id="PF00202">
    <property type="entry name" value="Aminotran_3"/>
    <property type="match status" value="1"/>
</dbReference>
<accession>A0A934QL55</accession>
<evidence type="ECO:0000256" key="6">
    <source>
        <dbReference type="RuleBase" id="RU003560"/>
    </source>
</evidence>
<comment type="caution">
    <text evidence="7">The sequence shown here is derived from an EMBL/GenBank/DDBJ whole genome shotgun (WGS) entry which is preliminary data.</text>
</comment>
<reference evidence="7" key="1">
    <citation type="submission" date="2017-08" db="EMBL/GenBank/DDBJ databases">
        <authorList>
            <person name="Imhoff J.F."/>
            <person name="Rahn T."/>
            <person name="Kuenzel S."/>
            <person name="Neulinger S.C."/>
        </authorList>
    </citation>
    <scope>NUCLEOTIDE SEQUENCE</scope>
    <source>
        <strain evidence="7">DSM 9154</strain>
    </source>
</reference>
<gene>
    <name evidence="7" type="ORF">CKO21_15850</name>
</gene>
<dbReference type="AlphaFoldDB" id="A0A934QL55"/>
<evidence type="ECO:0000256" key="3">
    <source>
        <dbReference type="ARBA" id="ARBA00022576"/>
    </source>
</evidence>
<dbReference type="GO" id="GO:0004015">
    <property type="term" value="F:adenosylmethionine-8-amino-7-oxononanoate transaminase activity"/>
    <property type="evidence" value="ECO:0007669"/>
    <property type="project" value="TreeGrafter"/>
</dbReference>
<dbReference type="InterPro" id="IPR015421">
    <property type="entry name" value="PyrdxlP-dep_Trfase_major"/>
</dbReference>
<dbReference type="InterPro" id="IPR049704">
    <property type="entry name" value="Aminotrans_3_PPA_site"/>
</dbReference>
<keyword evidence="3 7" id="KW-0032">Aminotransferase</keyword>
<reference evidence="7" key="2">
    <citation type="journal article" date="2020" name="Microorganisms">
        <title>Osmotic Adaptation and Compatible Solute Biosynthesis of Phototrophic Bacteria as Revealed from Genome Analyses.</title>
        <authorList>
            <person name="Imhoff J.F."/>
            <person name="Rahn T."/>
            <person name="Kunzel S."/>
            <person name="Keller A."/>
            <person name="Neulinger S.C."/>
        </authorList>
    </citation>
    <scope>NUCLEOTIDE SEQUENCE</scope>
    <source>
        <strain evidence="7">DSM 9154</strain>
    </source>
</reference>
<dbReference type="RefSeq" id="WP_027288048.1">
    <property type="nucleotide sequence ID" value="NZ_NRRE01000030.1"/>
</dbReference>
<dbReference type="CDD" id="cd00610">
    <property type="entry name" value="OAT_like"/>
    <property type="match status" value="1"/>
</dbReference>
<evidence type="ECO:0000256" key="1">
    <source>
        <dbReference type="ARBA" id="ARBA00001933"/>
    </source>
</evidence>
<evidence type="ECO:0000256" key="2">
    <source>
        <dbReference type="ARBA" id="ARBA00008954"/>
    </source>
</evidence>
<dbReference type="GO" id="GO:0030170">
    <property type="term" value="F:pyridoxal phosphate binding"/>
    <property type="evidence" value="ECO:0007669"/>
    <property type="project" value="InterPro"/>
</dbReference>
<dbReference type="FunFam" id="3.40.640.10:FF:000014">
    <property type="entry name" value="Adenosylmethionine-8-amino-7-oxononanoate aminotransferase, probable"/>
    <property type="match status" value="1"/>
</dbReference>
<dbReference type="PIRSF" id="PIRSF000521">
    <property type="entry name" value="Transaminase_4ab_Lys_Orn"/>
    <property type="match status" value="1"/>
</dbReference>
<dbReference type="SUPFAM" id="SSF53383">
    <property type="entry name" value="PLP-dependent transferases"/>
    <property type="match status" value="1"/>
</dbReference>
<name>A0A934QL55_9PROT</name>
<dbReference type="PANTHER" id="PTHR42684:SF3">
    <property type="entry name" value="ADENOSYLMETHIONINE-8-AMINO-7-OXONONANOATE AMINOTRANSFERASE"/>
    <property type="match status" value="1"/>
</dbReference>
<dbReference type="InterPro" id="IPR015422">
    <property type="entry name" value="PyrdxlP-dep_Trfase_small"/>
</dbReference>
<keyword evidence="8" id="KW-1185">Reference proteome</keyword>
<dbReference type="PROSITE" id="PS00600">
    <property type="entry name" value="AA_TRANSFER_CLASS_3"/>
    <property type="match status" value="1"/>
</dbReference>
<evidence type="ECO:0000313" key="8">
    <source>
        <dbReference type="Proteomes" id="UP000778970"/>
    </source>
</evidence>
<keyword evidence="4" id="KW-0808">Transferase</keyword>
<evidence type="ECO:0000256" key="5">
    <source>
        <dbReference type="ARBA" id="ARBA00022898"/>
    </source>
</evidence>
<organism evidence="7 8">
    <name type="scientific">Rhodovibrio salinarum</name>
    <dbReference type="NCBI Taxonomy" id="1087"/>
    <lineage>
        <taxon>Bacteria</taxon>
        <taxon>Pseudomonadati</taxon>
        <taxon>Pseudomonadota</taxon>
        <taxon>Alphaproteobacteria</taxon>
        <taxon>Rhodospirillales</taxon>
        <taxon>Rhodovibrionaceae</taxon>
        <taxon>Rhodovibrio</taxon>
    </lineage>
</organism>
<evidence type="ECO:0000256" key="4">
    <source>
        <dbReference type="ARBA" id="ARBA00022679"/>
    </source>
</evidence>
<protein>
    <submittedName>
        <fullName evidence="7">Aspartate aminotransferase family protein</fullName>
    </submittedName>
</protein>
<dbReference type="EMBL" id="NRRE01000030">
    <property type="protein sequence ID" value="MBK1698719.1"/>
    <property type="molecule type" value="Genomic_DNA"/>
</dbReference>
<evidence type="ECO:0000313" key="7">
    <source>
        <dbReference type="EMBL" id="MBK1698719.1"/>
    </source>
</evidence>
<comment type="similarity">
    <text evidence="2 6">Belongs to the class-III pyridoxal-phosphate-dependent aminotransferase family.</text>
</comment>
<dbReference type="Gene3D" id="3.40.640.10">
    <property type="entry name" value="Type I PLP-dependent aspartate aminotransferase-like (Major domain)"/>
    <property type="match status" value="1"/>
</dbReference>
<dbReference type="Proteomes" id="UP000778970">
    <property type="component" value="Unassembled WGS sequence"/>
</dbReference>
<dbReference type="Gene3D" id="3.90.1150.10">
    <property type="entry name" value="Aspartate Aminotransferase, domain 1"/>
    <property type="match status" value="1"/>
</dbReference>
<dbReference type="GO" id="GO:0009102">
    <property type="term" value="P:biotin biosynthetic process"/>
    <property type="evidence" value="ECO:0007669"/>
    <property type="project" value="TreeGrafter"/>
</dbReference>